<dbReference type="InterPro" id="IPR054209">
    <property type="entry name" value="DUF6916"/>
</dbReference>
<dbReference type="OrthoDB" id="7852379at2"/>
<evidence type="ECO:0000313" key="3">
    <source>
        <dbReference type="EMBL" id="KNG92940.1"/>
    </source>
</evidence>
<organism evidence="3 4">
    <name type="scientific">Pseudaestuariivita atlantica</name>
    <dbReference type="NCBI Taxonomy" id="1317121"/>
    <lineage>
        <taxon>Bacteria</taxon>
        <taxon>Pseudomonadati</taxon>
        <taxon>Pseudomonadota</taxon>
        <taxon>Alphaproteobacteria</taxon>
        <taxon>Rhodobacterales</taxon>
        <taxon>Paracoccaceae</taxon>
        <taxon>Pseudaestuariivita</taxon>
    </lineage>
</organism>
<protein>
    <recommendedName>
        <fullName evidence="2">DUF6916 domain-containing protein</fullName>
    </recommendedName>
</protein>
<dbReference type="Pfam" id="PF21880">
    <property type="entry name" value="DUF6916"/>
    <property type="match status" value="1"/>
</dbReference>
<reference evidence="3 4" key="1">
    <citation type="journal article" date="2015" name="Int. J. Syst. Evol. Microbiol.">
        <title>Aestuariivita atlantica sp. nov., isolated from deep sea sediment of the Atlantic Ocean.</title>
        <authorList>
            <person name="Li G."/>
            <person name="Lai Q."/>
            <person name="Du Y."/>
            <person name="Liu X."/>
            <person name="Sun F."/>
            <person name="Shao Z."/>
        </authorList>
    </citation>
    <scope>NUCLEOTIDE SEQUENCE [LARGE SCALE GENOMIC DNA]</scope>
    <source>
        <strain evidence="3 4">22II-S11-z3</strain>
    </source>
</reference>
<dbReference type="EMBL" id="AQQZ01000006">
    <property type="protein sequence ID" value="KNG92940.1"/>
    <property type="molecule type" value="Genomic_DNA"/>
</dbReference>
<evidence type="ECO:0000259" key="2">
    <source>
        <dbReference type="Pfam" id="PF21880"/>
    </source>
</evidence>
<comment type="caution">
    <text evidence="3">The sequence shown here is derived from an EMBL/GenBank/DDBJ whole genome shotgun (WGS) entry which is preliminary data.</text>
</comment>
<accession>A0A0L1JMH0</accession>
<name>A0A0L1JMH0_9RHOB</name>
<dbReference type="STRING" id="1317121.ATO11_13465"/>
<evidence type="ECO:0000256" key="1">
    <source>
        <dbReference type="SAM" id="SignalP"/>
    </source>
</evidence>
<gene>
    <name evidence="3" type="ORF">ATO11_13465</name>
</gene>
<sequence length="155" mass="16473">MSYFAKVTRRTLLAGQAAVAMIAALPGTVRAGLGGEAATAPQTAPVLSAPRWHNVTAVEMEPLVGERFRLHSKVHGDLVLKLTAVDPVNSGPARPAHLPRRAGLTATFEGPDIAPIVDDGYGTYRVSHRRLGTADLHLIATPRRHGGHTLELVLN</sequence>
<feature type="domain" description="DUF6916" evidence="2">
    <location>
        <begin position="56"/>
        <end position="153"/>
    </location>
</feature>
<keyword evidence="4" id="KW-1185">Reference proteome</keyword>
<dbReference type="PROSITE" id="PS51318">
    <property type="entry name" value="TAT"/>
    <property type="match status" value="1"/>
</dbReference>
<evidence type="ECO:0000313" key="4">
    <source>
        <dbReference type="Proteomes" id="UP000036938"/>
    </source>
</evidence>
<keyword evidence="1" id="KW-0732">Signal</keyword>
<feature type="signal peptide" evidence="1">
    <location>
        <begin position="1"/>
        <end position="31"/>
    </location>
</feature>
<dbReference type="AlphaFoldDB" id="A0A0L1JMH0"/>
<proteinExistence type="predicted"/>
<dbReference type="InterPro" id="IPR006311">
    <property type="entry name" value="TAT_signal"/>
</dbReference>
<dbReference type="Proteomes" id="UP000036938">
    <property type="component" value="Unassembled WGS sequence"/>
</dbReference>
<feature type="chain" id="PRO_5005554058" description="DUF6916 domain-containing protein" evidence="1">
    <location>
        <begin position="32"/>
        <end position="155"/>
    </location>
</feature>
<dbReference type="RefSeq" id="WP_050531427.1">
    <property type="nucleotide sequence ID" value="NZ_AQQZ01000006.1"/>
</dbReference>